<accession>A0ACA9LKA9</accession>
<organism evidence="1 2">
    <name type="scientific">Scutellospora calospora</name>
    <dbReference type="NCBI Taxonomy" id="85575"/>
    <lineage>
        <taxon>Eukaryota</taxon>
        <taxon>Fungi</taxon>
        <taxon>Fungi incertae sedis</taxon>
        <taxon>Mucoromycota</taxon>
        <taxon>Glomeromycotina</taxon>
        <taxon>Glomeromycetes</taxon>
        <taxon>Diversisporales</taxon>
        <taxon>Gigasporaceae</taxon>
        <taxon>Scutellospora</taxon>
    </lineage>
</organism>
<evidence type="ECO:0000313" key="2">
    <source>
        <dbReference type="Proteomes" id="UP000789860"/>
    </source>
</evidence>
<evidence type="ECO:0000313" key="1">
    <source>
        <dbReference type="EMBL" id="CAG8535349.1"/>
    </source>
</evidence>
<name>A0ACA9LKA9_9GLOM</name>
<reference evidence="1" key="1">
    <citation type="submission" date="2021-06" db="EMBL/GenBank/DDBJ databases">
        <authorList>
            <person name="Kallberg Y."/>
            <person name="Tangrot J."/>
            <person name="Rosling A."/>
        </authorList>
    </citation>
    <scope>NUCLEOTIDE SEQUENCE</scope>
    <source>
        <strain evidence="1">AU212A</strain>
    </source>
</reference>
<dbReference type="Proteomes" id="UP000789860">
    <property type="component" value="Unassembled WGS sequence"/>
</dbReference>
<comment type="caution">
    <text evidence="1">The sequence shown here is derived from an EMBL/GenBank/DDBJ whole genome shotgun (WGS) entry which is preliminary data.</text>
</comment>
<dbReference type="EMBL" id="CAJVPM010006473">
    <property type="protein sequence ID" value="CAG8535349.1"/>
    <property type="molecule type" value="Genomic_DNA"/>
</dbReference>
<protein>
    <submittedName>
        <fullName evidence="1">4070_t:CDS:1</fullName>
    </submittedName>
</protein>
<proteinExistence type="predicted"/>
<keyword evidence="2" id="KW-1185">Reference proteome</keyword>
<sequence>MFSEYIEKGIDILKGTMNIGDLKKHVLCDDCRKPTASACGCCKKYSKGYYVMQFYAQQLQMFEDHL</sequence>
<gene>
    <name evidence="1" type="ORF">SCALOS_LOCUS4622</name>
</gene>